<evidence type="ECO:0000313" key="2">
    <source>
        <dbReference type="Proteomes" id="UP000178606"/>
    </source>
</evidence>
<sequence>MKLTAWGHPYSEFPEGKDSPDDFMRAFERWSNCGIERYIPFVSSRGTAYYDSSRLKVDRDLLSSIVKSAKEFGVEVHPILGLGPMGAGSEVRRYRIDTQRGGLKPEDIPSWARDWTCPSWEENRADAEAEAGEVAENYDIDGIHLDHVRYPNTSQINKYPCECEACCKSREPWLGHGVLTEEDLATPGVTYREIQHRNSCVKDIALRARRIADRHGLKLSMAARAWYLRSAVAEGQDWPRWCEEGVLDFICPMNYNLSNETFKKLIDDDVRLVGHTRTALYPGIGRSSSAGKMAPAQMIEQVSLCEEIGSEGVCIFHLNALTDEDIRLLKGYKKS</sequence>
<dbReference type="PANTHER" id="PTHR43405:SF1">
    <property type="entry name" value="GLYCOSYL HYDROLASE DIGH"/>
    <property type="match status" value="1"/>
</dbReference>
<dbReference type="PANTHER" id="PTHR43405">
    <property type="entry name" value="GLYCOSYL HYDROLASE DIGH"/>
    <property type="match status" value="1"/>
</dbReference>
<gene>
    <name evidence="1" type="ORF">A3F84_21765</name>
</gene>
<dbReference type="EMBL" id="MFKF01000007">
    <property type="protein sequence ID" value="OGG57233.1"/>
    <property type="molecule type" value="Genomic_DNA"/>
</dbReference>
<dbReference type="Gene3D" id="3.20.20.80">
    <property type="entry name" value="Glycosidases"/>
    <property type="match status" value="1"/>
</dbReference>
<comment type="caution">
    <text evidence="1">The sequence shown here is derived from an EMBL/GenBank/DDBJ whole genome shotgun (WGS) entry which is preliminary data.</text>
</comment>
<proteinExistence type="predicted"/>
<protein>
    <recommendedName>
        <fullName evidence="3">Glycosyl hydrolase-like 10 domain-containing protein</fullName>
    </recommendedName>
</protein>
<reference evidence="1 2" key="1">
    <citation type="journal article" date="2016" name="Nat. Commun.">
        <title>Thousands of microbial genomes shed light on interconnected biogeochemical processes in an aquifer system.</title>
        <authorList>
            <person name="Anantharaman K."/>
            <person name="Brown C.T."/>
            <person name="Hug L.A."/>
            <person name="Sharon I."/>
            <person name="Castelle C.J."/>
            <person name="Probst A.J."/>
            <person name="Thomas B.C."/>
            <person name="Singh A."/>
            <person name="Wilkins M.J."/>
            <person name="Karaoz U."/>
            <person name="Brodie E.L."/>
            <person name="Williams K.H."/>
            <person name="Hubbard S.S."/>
            <person name="Banfield J.F."/>
        </authorList>
    </citation>
    <scope>NUCLEOTIDE SEQUENCE [LARGE SCALE GENOMIC DNA]</scope>
    <source>
        <strain evidence="2">RIFCSPLOWO2_12_FULL_64_10</strain>
    </source>
</reference>
<dbReference type="InterPro" id="IPR052177">
    <property type="entry name" value="Divisome_Glycosyl_Hydrolase"/>
</dbReference>
<dbReference type="AlphaFoldDB" id="A0A1F6D712"/>
<evidence type="ECO:0000313" key="1">
    <source>
        <dbReference type="EMBL" id="OGG57233.1"/>
    </source>
</evidence>
<dbReference type="Proteomes" id="UP000178606">
    <property type="component" value="Unassembled WGS sequence"/>
</dbReference>
<accession>A0A1F6D712</accession>
<organism evidence="1 2">
    <name type="scientific">Handelsmanbacteria sp. (strain RIFCSPLOWO2_12_FULL_64_10)</name>
    <dbReference type="NCBI Taxonomy" id="1817868"/>
    <lineage>
        <taxon>Bacteria</taxon>
        <taxon>Candidatus Handelsmaniibacteriota</taxon>
    </lineage>
</organism>
<name>A0A1F6D712_HANXR</name>
<evidence type="ECO:0008006" key="3">
    <source>
        <dbReference type="Google" id="ProtNLM"/>
    </source>
</evidence>